<reference evidence="1" key="1">
    <citation type="submission" date="2018-05" db="EMBL/GenBank/DDBJ databases">
        <authorList>
            <person name="Lanie J.A."/>
            <person name="Ng W.-L."/>
            <person name="Kazmierczak K.M."/>
            <person name="Andrzejewski T.M."/>
            <person name="Davidsen T.M."/>
            <person name="Wayne K.J."/>
            <person name="Tettelin H."/>
            <person name="Glass J.I."/>
            <person name="Rusch D."/>
            <person name="Podicherti R."/>
            <person name="Tsui H.-C.T."/>
            <person name="Winkler M.E."/>
        </authorList>
    </citation>
    <scope>NUCLEOTIDE SEQUENCE</scope>
</reference>
<dbReference type="EMBL" id="UINC01188326">
    <property type="protein sequence ID" value="SVE01489.1"/>
    <property type="molecule type" value="Genomic_DNA"/>
</dbReference>
<evidence type="ECO:0000313" key="1">
    <source>
        <dbReference type="EMBL" id="SVE01489.1"/>
    </source>
</evidence>
<proteinExistence type="predicted"/>
<organism evidence="1">
    <name type="scientific">marine metagenome</name>
    <dbReference type="NCBI Taxonomy" id="408172"/>
    <lineage>
        <taxon>unclassified sequences</taxon>
        <taxon>metagenomes</taxon>
        <taxon>ecological metagenomes</taxon>
    </lineage>
</organism>
<dbReference type="AlphaFoldDB" id="A0A383A1P8"/>
<protein>
    <submittedName>
        <fullName evidence="1">Uncharacterized protein</fullName>
    </submittedName>
</protein>
<accession>A0A383A1P8</accession>
<name>A0A383A1P8_9ZZZZ</name>
<sequence length="107" mass="12064">MNFAKLLQEKANYDAQLMGDINAYLISLKANDIPSVQMDMMVRELNGMGYSVNAESMVDLLSNSNYISKVTTDTIDLVHRHSNKNDDADKKKVRKLAVKTAKKKVKK</sequence>
<gene>
    <name evidence="1" type="ORF">METZ01_LOCUS454343</name>
</gene>